<dbReference type="EMBL" id="PDDX01000001">
    <property type="protein sequence ID" value="PHI31667.1"/>
    <property type="molecule type" value="Genomic_DNA"/>
</dbReference>
<evidence type="ECO:0000313" key="2">
    <source>
        <dbReference type="EMBL" id="PHI31667.1"/>
    </source>
</evidence>
<protein>
    <submittedName>
        <fullName evidence="2">Molecular chaperone</fullName>
    </submittedName>
    <submittedName>
        <fullName evidence="3">Putative fimbrial chaperone protein</fullName>
    </submittedName>
</protein>
<dbReference type="RefSeq" id="WP_071605857.1">
    <property type="nucleotide sequence ID" value="NZ_CAADJA010000002.1"/>
</dbReference>
<dbReference type="SUPFAM" id="SSF49354">
    <property type="entry name" value="PapD-like"/>
    <property type="match status" value="1"/>
</dbReference>
<dbReference type="InterPro" id="IPR013783">
    <property type="entry name" value="Ig-like_fold"/>
</dbReference>
<organism evidence="2 4">
    <name type="scientific">Budvicia aquatica</name>
    <dbReference type="NCBI Taxonomy" id="82979"/>
    <lineage>
        <taxon>Bacteria</taxon>
        <taxon>Pseudomonadati</taxon>
        <taxon>Pseudomonadota</taxon>
        <taxon>Gammaproteobacteria</taxon>
        <taxon>Enterobacterales</taxon>
        <taxon>Budviciaceae</taxon>
        <taxon>Budvicia</taxon>
    </lineage>
</organism>
<dbReference type="Proteomes" id="UP000373449">
    <property type="component" value="Unassembled WGS sequence"/>
</dbReference>
<dbReference type="PANTHER" id="PTHR30251:SF4">
    <property type="entry name" value="SLR1668 PROTEIN"/>
    <property type="match status" value="1"/>
</dbReference>
<dbReference type="EMBL" id="CAADJA010000002">
    <property type="protein sequence ID" value="VFS52380.1"/>
    <property type="molecule type" value="Genomic_DNA"/>
</dbReference>
<gene>
    <name evidence="2" type="ORF">CRN84_21190</name>
    <name evidence="3" type="ORF">NCTC12282_05804</name>
</gene>
<keyword evidence="4" id="KW-1185">Reference proteome</keyword>
<dbReference type="InterPro" id="IPR016147">
    <property type="entry name" value="Pili_assmbl_chaperone_N"/>
</dbReference>
<sequence length="263" mass="29829">MKNRRSLKWLFIGTLVSVCFYSLPQGYASSILIWPIDPVIEDDQNSASLWLENKDDKPVYMQIRVFEWKQSDNDNQYTKQTDIAVSPPFALIEPGKRQLIRLIKNIKVQPNQERAYRIIVDEAPRAKKPDEITESSPASVGINFQMRYSVPLFVSGQGIWTNPDYSKNRDIQKATAPKLSYRVINQNNRRLLEVKNDGVVHARLSHITNASGSGEKVLVEGLLGYVLAHSSMTLQLPTNQINGSEKLQALINNNPTPVVLEKR</sequence>
<dbReference type="Pfam" id="PF00345">
    <property type="entry name" value="PapD_N"/>
    <property type="match status" value="1"/>
</dbReference>
<reference evidence="3 5" key="3">
    <citation type="submission" date="2019-03" db="EMBL/GenBank/DDBJ databases">
        <authorList>
            <consortium name="Pathogen Informatics"/>
        </authorList>
    </citation>
    <scope>NUCLEOTIDE SEQUENCE [LARGE SCALE GENOMIC DNA]</scope>
    <source>
        <strain evidence="3 5">NCTC12282</strain>
    </source>
</reference>
<evidence type="ECO:0000313" key="5">
    <source>
        <dbReference type="Proteomes" id="UP000373449"/>
    </source>
</evidence>
<evidence type="ECO:0000313" key="3">
    <source>
        <dbReference type="EMBL" id="VFS52380.1"/>
    </source>
</evidence>
<proteinExistence type="predicted"/>
<feature type="domain" description="Pili assembly chaperone N-terminal" evidence="1">
    <location>
        <begin position="40"/>
        <end position="155"/>
    </location>
</feature>
<accession>A0A2C6DR36</accession>
<dbReference type="Proteomes" id="UP000224974">
    <property type="component" value="Unassembled WGS sequence"/>
</dbReference>
<evidence type="ECO:0000313" key="4">
    <source>
        <dbReference type="Proteomes" id="UP000224974"/>
    </source>
</evidence>
<reference evidence="2" key="1">
    <citation type="submission" date="2017-09" db="EMBL/GenBank/DDBJ databases">
        <title>FDA dAtabase for Regulatory Grade micrObial Sequences (FDA-ARGOS): Supporting development and validation of Infectious Disease Dx tests.</title>
        <authorList>
            <person name="Minogue T."/>
            <person name="Wolcott M."/>
            <person name="Wasieloski L."/>
            <person name="Aguilar W."/>
            <person name="Moore D."/>
            <person name="Tallon L.J."/>
            <person name="Sadzewicz L."/>
            <person name="Ott S."/>
            <person name="Zhao X."/>
            <person name="Nagaraj S."/>
            <person name="Vavikolanu K."/>
            <person name="Aluvathingal J."/>
            <person name="Nadendla S."/>
            <person name="Sichtig H."/>
        </authorList>
    </citation>
    <scope>NUCLEOTIDE SEQUENCE</scope>
    <source>
        <strain evidence="2">FDAARGOS_387</strain>
    </source>
</reference>
<dbReference type="GO" id="GO:0030288">
    <property type="term" value="C:outer membrane-bounded periplasmic space"/>
    <property type="evidence" value="ECO:0007669"/>
    <property type="project" value="InterPro"/>
</dbReference>
<dbReference type="InterPro" id="IPR008962">
    <property type="entry name" value="PapD-like_sf"/>
</dbReference>
<dbReference type="STRING" id="1111728.GCA_000427805_01495"/>
<dbReference type="OrthoDB" id="511700at2"/>
<reference evidence="4" key="2">
    <citation type="submission" date="2017-09" db="EMBL/GenBank/DDBJ databases">
        <title>FDA dAtabase for Regulatory Grade micrObial Sequences (FDA-ARGOS): Supporting development and validation of Infectious Disease Dx tests.</title>
        <authorList>
            <person name="Minogue T."/>
            <person name="Wolcott M."/>
            <person name="Wasieloski L."/>
            <person name="Aguilar W."/>
            <person name="Moore D."/>
            <person name="Tallon L."/>
            <person name="Sadzewicz L."/>
            <person name="Ott S."/>
            <person name="Zhao X."/>
            <person name="Nagaraj S."/>
            <person name="Vavikolanu K."/>
            <person name="Aluvathingal J."/>
            <person name="Nadendla S."/>
            <person name="Sichtig H."/>
        </authorList>
    </citation>
    <scope>NUCLEOTIDE SEQUENCE [LARGE SCALE GENOMIC DNA]</scope>
    <source>
        <strain evidence="4">FDAARGOS_387</strain>
    </source>
</reference>
<evidence type="ECO:0000259" key="1">
    <source>
        <dbReference type="Pfam" id="PF00345"/>
    </source>
</evidence>
<dbReference type="Gene3D" id="2.60.40.10">
    <property type="entry name" value="Immunoglobulins"/>
    <property type="match status" value="1"/>
</dbReference>
<name>A0A2C6DR36_9GAMM</name>
<dbReference type="PANTHER" id="PTHR30251">
    <property type="entry name" value="PILUS ASSEMBLY CHAPERONE"/>
    <property type="match status" value="1"/>
</dbReference>
<dbReference type="InterPro" id="IPR050643">
    <property type="entry name" value="Periplasmic_pilus_chap"/>
</dbReference>
<dbReference type="GO" id="GO:0071555">
    <property type="term" value="P:cell wall organization"/>
    <property type="evidence" value="ECO:0007669"/>
    <property type="project" value="InterPro"/>
</dbReference>
<dbReference type="AlphaFoldDB" id="A0A2C6DR36"/>